<evidence type="ECO:0000256" key="7">
    <source>
        <dbReference type="ARBA" id="ARBA00022490"/>
    </source>
</evidence>
<dbReference type="RefSeq" id="WP_057823113.1">
    <property type="nucleotide sequence ID" value="NZ_AZFX01000003.1"/>
</dbReference>
<evidence type="ECO:0000313" key="19">
    <source>
        <dbReference type="EMBL" id="KRM13796.1"/>
    </source>
</evidence>
<keyword evidence="10 15" id="KW-0949">S-adenosyl-L-methionine</keyword>
<evidence type="ECO:0000256" key="4">
    <source>
        <dbReference type="ARBA" id="ARBA00011738"/>
    </source>
</evidence>
<evidence type="ECO:0000256" key="9">
    <source>
        <dbReference type="ARBA" id="ARBA00022679"/>
    </source>
</evidence>
<evidence type="ECO:0000256" key="11">
    <source>
        <dbReference type="ARBA" id="ARBA00022694"/>
    </source>
</evidence>
<dbReference type="EC" id="2.1.1.228" evidence="5 15"/>
<dbReference type="PATRIC" id="fig|1423735.3.peg.1005"/>
<comment type="subcellular location">
    <subcellularLocation>
        <location evidence="2 15 17">Cytoplasm</location>
    </subcellularLocation>
</comment>
<evidence type="ECO:0000256" key="6">
    <source>
        <dbReference type="ARBA" id="ARBA00014679"/>
    </source>
</evidence>
<dbReference type="PIRSF" id="PIRSF000386">
    <property type="entry name" value="tRNA_mtase"/>
    <property type="match status" value="1"/>
</dbReference>
<evidence type="ECO:0000256" key="2">
    <source>
        <dbReference type="ARBA" id="ARBA00004496"/>
    </source>
</evidence>
<dbReference type="NCBIfam" id="NF000648">
    <property type="entry name" value="PRK00026.1"/>
    <property type="match status" value="1"/>
</dbReference>
<organism evidence="19 20">
    <name type="scientific">Lapidilactobacillus concavus DSM 17758</name>
    <dbReference type="NCBI Taxonomy" id="1423735"/>
    <lineage>
        <taxon>Bacteria</taxon>
        <taxon>Bacillati</taxon>
        <taxon>Bacillota</taxon>
        <taxon>Bacilli</taxon>
        <taxon>Lactobacillales</taxon>
        <taxon>Lactobacillaceae</taxon>
        <taxon>Lapidilactobacillus</taxon>
    </lineage>
</organism>
<dbReference type="CDD" id="cd18080">
    <property type="entry name" value="TrmD-like"/>
    <property type="match status" value="1"/>
</dbReference>
<dbReference type="STRING" id="1423735.FC15_GL000967"/>
<dbReference type="OrthoDB" id="9807416at2"/>
<accession>A0A0R1WCK6</accession>
<comment type="catalytic activity">
    <reaction evidence="14 15 17">
        <text>guanosine(37) in tRNA + S-adenosyl-L-methionine = N(1)-methylguanosine(37) in tRNA + S-adenosyl-L-homocysteine + H(+)</text>
        <dbReference type="Rhea" id="RHEA:36899"/>
        <dbReference type="Rhea" id="RHEA-COMP:10145"/>
        <dbReference type="Rhea" id="RHEA-COMP:10147"/>
        <dbReference type="ChEBI" id="CHEBI:15378"/>
        <dbReference type="ChEBI" id="CHEBI:57856"/>
        <dbReference type="ChEBI" id="CHEBI:59789"/>
        <dbReference type="ChEBI" id="CHEBI:73542"/>
        <dbReference type="ChEBI" id="CHEBI:74269"/>
        <dbReference type="EC" id="2.1.1.228"/>
    </reaction>
</comment>
<keyword evidence="20" id="KW-1185">Reference proteome</keyword>
<comment type="function">
    <text evidence="1 15 17">Specifically methylates guanosine-37 in various tRNAs.</text>
</comment>
<dbReference type="Pfam" id="PF01746">
    <property type="entry name" value="tRNA_m1G_MT"/>
    <property type="match status" value="1"/>
</dbReference>
<keyword evidence="9 15" id="KW-0808">Transferase</keyword>
<evidence type="ECO:0000259" key="18">
    <source>
        <dbReference type="Pfam" id="PF01746"/>
    </source>
</evidence>
<dbReference type="Gene3D" id="1.10.1270.20">
    <property type="entry name" value="tRNA(m1g37)methyltransferase, domain 2"/>
    <property type="match status" value="1"/>
</dbReference>
<dbReference type="NCBIfam" id="TIGR00088">
    <property type="entry name" value="trmD"/>
    <property type="match status" value="1"/>
</dbReference>
<dbReference type="GO" id="GO:0005829">
    <property type="term" value="C:cytosol"/>
    <property type="evidence" value="ECO:0007669"/>
    <property type="project" value="TreeGrafter"/>
</dbReference>
<evidence type="ECO:0000256" key="5">
    <source>
        <dbReference type="ARBA" id="ARBA00012807"/>
    </source>
</evidence>
<comment type="similarity">
    <text evidence="3 15 17">Belongs to the RNA methyltransferase TrmD family.</text>
</comment>
<dbReference type="HAMAP" id="MF_00605">
    <property type="entry name" value="TrmD"/>
    <property type="match status" value="1"/>
</dbReference>
<dbReference type="InterPro" id="IPR029028">
    <property type="entry name" value="Alpha/beta_knot_MTases"/>
</dbReference>
<evidence type="ECO:0000256" key="10">
    <source>
        <dbReference type="ARBA" id="ARBA00022691"/>
    </source>
</evidence>
<dbReference type="GO" id="GO:0002939">
    <property type="term" value="P:tRNA N1-guanine methylation"/>
    <property type="evidence" value="ECO:0007669"/>
    <property type="project" value="TreeGrafter"/>
</dbReference>
<keyword evidence="11 15" id="KW-0819">tRNA processing</keyword>
<name>A0A0R1WCK6_9LACO</name>
<evidence type="ECO:0000256" key="8">
    <source>
        <dbReference type="ARBA" id="ARBA00022603"/>
    </source>
</evidence>
<dbReference type="InterPro" id="IPR023148">
    <property type="entry name" value="tRNA_m1G_MeTrfase_C_sf"/>
</dbReference>
<evidence type="ECO:0000256" key="1">
    <source>
        <dbReference type="ARBA" id="ARBA00002634"/>
    </source>
</evidence>
<evidence type="ECO:0000256" key="16">
    <source>
        <dbReference type="PIRSR" id="PIRSR000386-1"/>
    </source>
</evidence>
<evidence type="ECO:0000256" key="13">
    <source>
        <dbReference type="ARBA" id="ARBA00033392"/>
    </source>
</evidence>
<evidence type="ECO:0000256" key="15">
    <source>
        <dbReference type="HAMAP-Rule" id="MF_00605"/>
    </source>
</evidence>
<dbReference type="AlphaFoldDB" id="A0A0R1WCK6"/>
<dbReference type="SUPFAM" id="SSF75217">
    <property type="entry name" value="alpha/beta knot"/>
    <property type="match status" value="1"/>
</dbReference>
<dbReference type="FunFam" id="3.40.1280.10:FF:000001">
    <property type="entry name" value="tRNA (guanine-N(1)-)-methyltransferase"/>
    <property type="match status" value="1"/>
</dbReference>
<protein>
    <recommendedName>
        <fullName evidence="6 15">tRNA (guanine-N(1)-)-methyltransferase</fullName>
        <ecNumber evidence="5 15">2.1.1.228</ecNumber>
    </recommendedName>
    <alternativeName>
        <fullName evidence="12 15">M1G-methyltransferase</fullName>
    </alternativeName>
    <alternativeName>
        <fullName evidence="13 15">tRNA [GM37] methyltransferase</fullName>
    </alternativeName>
</protein>
<evidence type="ECO:0000256" key="3">
    <source>
        <dbReference type="ARBA" id="ARBA00007630"/>
    </source>
</evidence>
<feature type="binding site" evidence="15 16">
    <location>
        <begin position="131"/>
        <end position="136"/>
    </location>
    <ligand>
        <name>S-adenosyl-L-methionine</name>
        <dbReference type="ChEBI" id="CHEBI:59789"/>
    </ligand>
</feature>
<comment type="subunit">
    <text evidence="4 15 17">Homodimer.</text>
</comment>
<dbReference type="GO" id="GO:0052906">
    <property type="term" value="F:tRNA (guanine(37)-N1)-methyltransferase activity"/>
    <property type="evidence" value="ECO:0007669"/>
    <property type="project" value="UniProtKB-UniRule"/>
</dbReference>
<dbReference type="PANTHER" id="PTHR46417:SF1">
    <property type="entry name" value="TRNA (GUANINE-N(1)-)-METHYLTRANSFERASE"/>
    <property type="match status" value="1"/>
</dbReference>
<gene>
    <name evidence="15" type="primary">trmD</name>
    <name evidence="19" type="ORF">FC15_GL000967</name>
</gene>
<evidence type="ECO:0000256" key="12">
    <source>
        <dbReference type="ARBA" id="ARBA00029736"/>
    </source>
</evidence>
<dbReference type="InterPro" id="IPR029026">
    <property type="entry name" value="tRNA_m1G_MTases_N"/>
</dbReference>
<dbReference type="EMBL" id="AZFX01000003">
    <property type="protein sequence ID" value="KRM13796.1"/>
    <property type="molecule type" value="Genomic_DNA"/>
</dbReference>
<dbReference type="Gene3D" id="3.40.1280.10">
    <property type="match status" value="1"/>
</dbReference>
<dbReference type="FunFam" id="1.10.1270.20:FF:000001">
    <property type="entry name" value="tRNA (guanine-N(1)-)-methyltransferase"/>
    <property type="match status" value="1"/>
</dbReference>
<keyword evidence="7 15" id="KW-0963">Cytoplasm</keyword>
<dbReference type="Proteomes" id="UP000051315">
    <property type="component" value="Unassembled WGS sequence"/>
</dbReference>
<keyword evidence="8 15" id="KW-0489">Methyltransferase</keyword>
<evidence type="ECO:0000256" key="17">
    <source>
        <dbReference type="RuleBase" id="RU003464"/>
    </source>
</evidence>
<sequence length="250" mass="28169">MQIDILSLFPEMFDAMNYSLIGRAQEKKLLNIDVTNFRDFTKRKHHSVDDTPYGGGAGMLLQVQPIADALAHVEALHGQAERTIILDPGGRPFDHQYAVELAQCQHLTFICGHYEGFDQRVYQMATDQISLGDYVLTGGELPAMVMIDAISRQIPGVLGSQESAATDSFAQGLLEYPQYTRPADYQGQQVPEVLTNGNHQLIAEWRLKAAVWRTLQQRPDLLDQIEQTPEIKRLVRELNAREDLSDFTDL</sequence>
<evidence type="ECO:0000313" key="20">
    <source>
        <dbReference type="Proteomes" id="UP000051315"/>
    </source>
</evidence>
<dbReference type="PANTHER" id="PTHR46417">
    <property type="entry name" value="TRNA (GUANINE-N(1)-)-METHYLTRANSFERASE"/>
    <property type="match status" value="1"/>
</dbReference>
<feature type="domain" description="tRNA methyltransferase TRMD/TRM10-type" evidence="18">
    <location>
        <begin position="1"/>
        <end position="223"/>
    </location>
</feature>
<evidence type="ECO:0000256" key="14">
    <source>
        <dbReference type="ARBA" id="ARBA00047783"/>
    </source>
</evidence>
<dbReference type="InterPro" id="IPR002649">
    <property type="entry name" value="tRNA_m1G_MeTrfase_TrmD"/>
</dbReference>
<dbReference type="InterPro" id="IPR016009">
    <property type="entry name" value="tRNA_MeTrfase_TRMD/TRM10"/>
</dbReference>
<feature type="binding site" evidence="15 16">
    <location>
        <position position="112"/>
    </location>
    <ligand>
        <name>S-adenosyl-L-methionine</name>
        <dbReference type="ChEBI" id="CHEBI:59789"/>
    </ligand>
</feature>
<comment type="caution">
    <text evidence="19">The sequence shown here is derived from an EMBL/GenBank/DDBJ whole genome shotgun (WGS) entry which is preliminary data.</text>
</comment>
<reference evidence="19 20" key="1">
    <citation type="journal article" date="2015" name="Genome Announc.">
        <title>Expanding the biotechnology potential of lactobacilli through comparative genomics of 213 strains and associated genera.</title>
        <authorList>
            <person name="Sun Z."/>
            <person name="Harris H.M."/>
            <person name="McCann A."/>
            <person name="Guo C."/>
            <person name="Argimon S."/>
            <person name="Zhang W."/>
            <person name="Yang X."/>
            <person name="Jeffery I.B."/>
            <person name="Cooney J.C."/>
            <person name="Kagawa T.F."/>
            <person name="Liu W."/>
            <person name="Song Y."/>
            <person name="Salvetti E."/>
            <person name="Wrobel A."/>
            <person name="Rasinkangas P."/>
            <person name="Parkhill J."/>
            <person name="Rea M.C."/>
            <person name="O'Sullivan O."/>
            <person name="Ritari J."/>
            <person name="Douillard F.P."/>
            <person name="Paul Ross R."/>
            <person name="Yang R."/>
            <person name="Briner A.E."/>
            <person name="Felis G.E."/>
            <person name="de Vos W.M."/>
            <person name="Barrangou R."/>
            <person name="Klaenhammer T.R."/>
            <person name="Caufield P.W."/>
            <person name="Cui Y."/>
            <person name="Zhang H."/>
            <person name="O'Toole P.W."/>
        </authorList>
    </citation>
    <scope>NUCLEOTIDE SEQUENCE [LARGE SCALE GENOMIC DNA]</scope>
    <source>
        <strain evidence="19 20">DSM 17758</strain>
    </source>
</reference>
<proteinExistence type="inferred from homology"/>